<sequence length="80" mass="9169">MRQEKMAKVLMLLVLFYVAIPVLSFDGPLLQQLFSAAWMGFAGMLLVSLLFKKDTPEKRAVKKQIVTPDSKMKKRIHMES</sequence>
<dbReference type="EMBL" id="JACSQM010000001">
    <property type="protein sequence ID" value="MBD7962613.1"/>
    <property type="molecule type" value="Genomic_DNA"/>
</dbReference>
<dbReference type="Proteomes" id="UP000603641">
    <property type="component" value="Unassembled WGS sequence"/>
</dbReference>
<keyword evidence="3" id="KW-1185">Reference proteome</keyword>
<keyword evidence="1" id="KW-0812">Transmembrane</keyword>
<evidence type="ECO:0000313" key="2">
    <source>
        <dbReference type="EMBL" id="MBD7962613.1"/>
    </source>
</evidence>
<protein>
    <submittedName>
        <fullName evidence="2">Uncharacterized protein</fullName>
    </submittedName>
</protein>
<gene>
    <name evidence="2" type="ORF">H9648_01010</name>
</gene>
<feature type="transmembrane region" description="Helical" evidence="1">
    <location>
        <begin position="34"/>
        <end position="51"/>
    </location>
</feature>
<proteinExistence type="predicted"/>
<evidence type="ECO:0000256" key="1">
    <source>
        <dbReference type="SAM" id="Phobius"/>
    </source>
</evidence>
<name>A0ABR8SGJ0_9BACL</name>
<keyword evidence="1" id="KW-0472">Membrane</keyword>
<keyword evidence="1" id="KW-1133">Transmembrane helix</keyword>
<dbReference type="RefSeq" id="WP_144698634.1">
    <property type="nucleotide sequence ID" value="NZ_JACSQM010000001.1"/>
</dbReference>
<reference evidence="2 3" key="1">
    <citation type="submission" date="2020-08" db="EMBL/GenBank/DDBJ databases">
        <title>A Genomic Blueprint of the Chicken Gut Microbiome.</title>
        <authorList>
            <person name="Gilroy R."/>
            <person name="Ravi A."/>
            <person name="Getino M."/>
            <person name="Pursley I."/>
            <person name="Horton D.L."/>
            <person name="Alikhan N.-F."/>
            <person name="Baker D."/>
            <person name="Gharbi K."/>
            <person name="Hall N."/>
            <person name="Watson M."/>
            <person name="Adriaenssens E.M."/>
            <person name="Foster-Nyarko E."/>
            <person name="Jarju S."/>
            <person name="Secka A."/>
            <person name="Antonio M."/>
            <person name="Oren A."/>
            <person name="Chaudhuri R."/>
            <person name="La Ragione R.M."/>
            <person name="Hildebrand F."/>
            <person name="Pallen M.J."/>
        </authorList>
    </citation>
    <scope>NUCLEOTIDE SEQUENCE [LARGE SCALE GENOMIC DNA]</scope>
    <source>
        <strain evidence="2 3">Sa2CUA10</strain>
    </source>
</reference>
<accession>A0ABR8SGJ0</accession>
<comment type="caution">
    <text evidence="2">The sequence shown here is derived from an EMBL/GenBank/DDBJ whole genome shotgun (WGS) entry which is preliminary data.</text>
</comment>
<evidence type="ECO:0000313" key="3">
    <source>
        <dbReference type="Proteomes" id="UP000603641"/>
    </source>
</evidence>
<organism evidence="2 3">
    <name type="scientific">Fictibacillus norfolkensis</name>
    <dbReference type="NCBI Taxonomy" id="2762233"/>
    <lineage>
        <taxon>Bacteria</taxon>
        <taxon>Bacillati</taxon>
        <taxon>Bacillota</taxon>
        <taxon>Bacilli</taxon>
        <taxon>Bacillales</taxon>
        <taxon>Fictibacillaceae</taxon>
        <taxon>Fictibacillus</taxon>
    </lineage>
</organism>